<comment type="caution">
    <text evidence="2">The sequence shown here is derived from an EMBL/GenBank/DDBJ whole genome shotgun (WGS) entry which is preliminary data.</text>
</comment>
<dbReference type="eggNOG" id="COG0607">
    <property type="taxonomic scope" value="Bacteria"/>
</dbReference>
<dbReference type="PANTHER" id="PTHR43629">
    <property type="entry name" value="PEPTIDYL-PROLYL CIS-TRANS ISOMERASE"/>
    <property type="match status" value="1"/>
</dbReference>
<dbReference type="SMART" id="SM00450">
    <property type="entry name" value="RHOD"/>
    <property type="match status" value="1"/>
</dbReference>
<name>F3KSS6_9BURK</name>
<proteinExistence type="predicted"/>
<protein>
    <submittedName>
        <fullName evidence="2">Rhodanese domain-containing protein</fullName>
    </submittedName>
</protein>
<reference evidence="2 3" key="1">
    <citation type="journal article" date="2011" name="EMBO J.">
        <title>Structural diversity of bacterial flagellar motors.</title>
        <authorList>
            <person name="Chen S."/>
            <person name="Beeby M."/>
            <person name="Murphy G.E."/>
            <person name="Leadbetter J.R."/>
            <person name="Hendrixson D.R."/>
            <person name="Briegel A."/>
            <person name="Li Z."/>
            <person name="Shi J."/>
            <person name="Tocheva E.I."/>
            <person name="Muller A."/>
            <person name="Dobro M.J."/>
            <person name="Jensen G.J."/>
        </authorList>
    </citation>
    <scope>NUCLEOTIDE SEQUENCE [LARGE SCALE GENOMIC DNA]</scope>
    <source>
        <strain evidence="2 3">ATCC 19624</strain>
    </source>
</reference>
<dbReference type="InterPro" id="IPR001763">
    <property type="entry name" value="Rhodanese-like_dom"/>
</dbReference>
<evidence type="ECO:0000313" key="2">
    <source>
        <dbReference type="EMBL" id="EGI77145.1"/>
    </source>
</evidence>
<dbReference type="SUPFAM" id="SSF52821">
    <property type="entry name" value="Rhodanese/Cell cycle control phosphatase"/>
    <property type="match status" value="1"/>
</dbReference>
<keyword evidence="3" id="KW-1185">Reference proteome</keyword>
<gene>
    <name evidence="2" type="ORF">HGR_07526</name>
</gene>
<evidence type="ECO:0000313" key="3">
    <source>
        <dbReference type="Proteomes" id="UP000016368"/>
    </source>
</evidence>
<sequence>MIQHIHPGDFDTWLRQAQAATQAQGPDAPGPLVLDVREAHELQLAALRPAADAGYELLHIPMNTVPGALDRLDAAGRPSQRPIACLCHHGGRSLRVAEYLRHQGFERVVNISGGIEAWAAQRDPSIPRY</sequence>
<dbReference type="OrthoDB" id="9811849at2"/>
<dbReference type="RefSeq" id="WP_006297541.1">
    <property type="nucleotide sequence ID" value="NZ_AEGR01000052.1"/>
</dbReference>
<dbReference type="InterPro" id="IPR052204">
    <property type="entry name" value="PpiC/parvulin_rotamase"/>
</dbReference>
<dbReference type="STRING" id="887062.HGR_07526"/>
<dbReference type="AlphaFoldDB" id="F3KSS6"/>
<organism evidence="2 3">
    <name type="scientific">Hylemonella gracilis ATCC 19624</name>
    <dbReference type="NCBI Taxonomy" id="887062"/>
    <lineage>
        <taxon>Bacteria</taxon>
        <taxon>Pseudomonadati</taxon>
        <taxon>Pseudomonadota</taxon>
        <taxon>Betaproteobacteria</taxon>
        <taxon>Burkholderiales</taxon>
        <taxon>Comamonadaceae</taxon>
        <taxon>Hylemonella</taxon>
    </lineage>
</organism>
<feature type="domain" description="Rhodanese" evidence="1">
    <location>
        <begin position="27"/>
        <end position="127"/>
    </location>
</feature>
<evidence type="ECO:0000259" key="1">
    <source>
        <dbReference type="PROSITE" id="PS50206"/>
    </source>
</evidence>
<dbReference type="EMBL" id="AEGR01000052">
    <property type="protein sequence ID" value="EGI77145.1"/>
    <property type="molecule type" value="Genomic_DNA"/>
</dbReference>
<accession>F3KSS6</accession>
<dbReference type="PANTHER" id="PTHR43629:SF2">
    <property type="entry name" value="RHODANESE-LIKE_PPIC DOMAIN-CONTAINING PROTEIN 12, CHLOROPLASTIC"/>
    <property type="match status" value="1"/>
</dbReference>
<dbReference type="Gene3D" id="3.40.250.10">
    <property type="entry name" value="Rhodanese-like domain"/>
    <property type="match status" value="1"/>
</dbReference>
<dbReference type="Pfam" id="PF00581">
    <property type="entry name" value="Rhodanese"/>
    <property type="match status" value="1"/>
</dbReference>
<dbReference type="PROSITE" id="PS50206">
    <property type="entry name" value="RHODANESE_3"/>
    <property type="match status" value="1"/>
</dbReference>
<dbReference type="InterPro" id="IPR036873">
    <property type="entry name" value="Rhodanese-like_dom_sf"/>
</dbReference>
<dbReference type="Proteomes" id="UP000016368">
    <property type="component" value="Unassembled WGS sequence"/>
</dbReference>